<dbReference type="EMBL" id="LC738878">
    <property type="protein sequence ID" value="BDT62779.1"/>
    <property type="molecule type" value="Genomic_DNA"/>
</dbReference>
<protein>
    <submittedName>
        <fullName evidence="1">Uncharacterized protein</fullName>
    </submittedName>
</protein>
<organism evidence="1">
    <name type="scientific">Metapenaeus joyneri majanivirus</name>
    <dbReference type="NCBI Taxonomy" id="2984280"/>
    <lineage>
        <taxon>Viruses</taxon>
        <taxon>Viruses incertae sedis</taxon>
        <taxon>Naldaviricetes</taxon>
        <taxon>Nimaviridae</taxon>
    </lineage>
</organism>
<evidence type="ECO:0000313" key="1">
    <source>
        <dbReference type="EMBL" id="BDT62779.1"/>
    </source>
</evidence>
<sequence length="98" mass="11202">MKKDGISILEPSYFEVLRKEYIQEEKSFDYCAAQGGGRGGAPCSLQLSCLKEMYKSNNPHVDKLPSRLSKEYFKSQEIPMIIKARYHHNDSISSAINR</sequence>
<name>A0A9C7CDT5_9VIRU</name>
<accession>A0A9C7CDT5</accession>
<proteinExistence type="predicted"/>
<reference evidence="1" key="1">
    <citation type="submission" date="2022-10" db="EMBL/GenBank/DDBJ databases">
        <title>Genome sequences of endogenous nimaviruses in decapod crustaceans.</title>
        <authorList>
            <person name="Kawato S."/>
            <person name="Nozaki R."/>
            <person name="Kondo H."/>
            <person name="Hirono I."/>
        </authorList>
    </citation>
    <scope>NUCLEOTIDE SEQUENCE</scope>
    <source>
        <strain evidence="1">Tokushima2020</strain>
    </source>
</reference>